<sequence length="154" mass="16537">MFQVSSLSVWQVLNMTMAIVLRFHLSDEAHQAILELIKVLAGPDFKNLSISKSVTSNNSSTSSFKSAKSTNSPAQRDGTKLKTSILSPSTPTGLPSPASDSVFFPESDNFSRDNLDRNSEGSISKEATPTLNSAMTSLSNGWSTMSTDDKLTSV</sequence>
<evidence type="ECO:0000256" key="1">
    <source>
        <dbReference type="SAM" id="MobiDB-lite"/>
    </source>
</evidence>
<gene>
    <name evidence="2" type="ORF">KQX54_016312</name>
</gene>
<evidence type="ECO:0000313" key="3">
    <source>
        <dbReference type="Proteomes" id="UP000826195"/>
    </source>
</evidence>
<name>A0AAV7J0Z0_COTGL</name>
<feature type="region of interest" description="Disordered" evidence="1">
    <location>
        <begin position="53"/>
        <end position="154"/>
    </location>
</feature>
<proteinExistence type="predicted"/>
<reference evidence="2 3" key="1">
    <citation type="journal article" date="2021" name="J. Hered.">
        <title>A chromosome-level genome assembly of the parasitoid wasp, Cotesia glomerata (Hymenoptera: Braconidae).</title>
        <authorList>
            <person name="Pinto B.J."/>
            <person name="Weis J.J."/>
            <person name="Gamble T."/>
            <person name="Ode P.J."/>
            <person name="Paul R."/>
            <person name="Zaspel J.M."/>
        </authorList>
    </citation>
    <scope>NUCLEOTIDE SEQUENCE [LARGE SCALE GENOMIC DNA]</scope>
    <source>
        <strain evidence="2">CgM1</strain>
    </source>
</reference>
<protein>
    <submittedName>
        <fullName evidence="2">Uncharacterized protein</fullName>
    </submittedName>
</protein>
<dbReference type="AlphaFoldDB" id="A0AAV7J0Z0"/>
<dbReference type="EMBL" id="JAHXZJ010000374">
    <property type="protein sequence ID" value="KAH0561353.1"/>
    <property type="molecule type" value="Genomic_DNA"/>
</dbReference>
<comment type="caution">
    <text evidence="2">The sequence shown here is derived from an EMBL/GenBank/DDBJ whole genome shotgun (WGS) entry which is preliminary data.</text>
</comment>
<feature type="compositionally biased region" description="Polar residues" evidence="1">
    <location>
        <begin position="120"/>
        <end position="146"/>
    </location>
</feature>
<accession>A0AAV7J0Z0</accession>
<evidence type="ECO:0000313" key="2">
    <source>
        <dbReference type="EMBL" id="KAH0561353.1"/>
    </source>
</evidence>
<dbReference type="Proteomes" id="UP000826195">
    <property type="component" value="Unassembled WGS sequence"/>
</dbReference>
<organism evidence="2 3">
    <name type="scientific">Cotesia glomerata</name>
    <name type="common">Lepidopteran parasitic wasp</name>
    <name type="synonym">Apanteles glomeratus</name>
    <dbReference type="NCBI Taxonomy" id="32391"/>
    <lineage>
        <taxon>Eukaryota</taxon>
        <taxon>Metazoa</taxon>
        <taxon>Ecdysozoa</taxon>
        <taxon>Arthropoda</taxon>
        <taxon>Hexapoda</taxon>
        <taxon>Insecta</taxon>
        <taxon>Pterygota</taxon>
        <taxon>Neoptera</taxon>
        <taxon>Endopterygota</taxon>
        <taxon>Hymenoptera</taxon>
        <taxon>Apocrita</taxon>
        <taxon>Ichneumonoidea</taxon>
        <taxon>Braconidae</taxon>
        <taxon>Microgastrinae</taxon>
        <taxon>Cotesia</taxon>
    </lineage>
</organism>
<feature type="compositionally biased region" description="Basic and acidic residues" evidence="1">
    <location>
        <begin position="109"/>
        <end position="119"/>
    </location>
</feature>
<feature type="compositionally biased region" description="Low complexity" evidence="1">
    <location>
        <begin position="53"/>
        <end position="72"/>
    </location>
</feature>
<keyword evidence="3" id="KW-1185">Reference proteome</keyword>
<feature type="compositionally biased region" description="Low complexity" evidence="1">
    <location>
        <begin position="83"/>
        <end position="97"/>
    </location>
</feature>